<dbReference type="InterPro" id="IPR001387">
    <property type="entry name" value="Cro/C1-type_HTH"/>
</dbReference>
<dbReference type="SUPFAM" id="SSF47413">
    <property type="entry name" value="lambda repressor-like DNA-binding domains"/>
    <property type="match status" value="1"/>
</dbReference>
<feature type="domain" description="HTH cro/C1-type" evidence="1">
    <location>
        <begin position="12"/>
        <end position="67"/>
    </location>
</feature>
<evidence type="ECO:0000259" key="1">
    <source>
        <dbReference type="PROSITE" id="PS50943"/>
    </source>
</evidence>
<dbReference type="Pfam" id="PF13560">
    <property type="entry name" value="HTH_31"/>
    <property type="match status" value="1"/>
</dbReference>
<dbReference type="InterPro" id="IPR010982">
    <property type="entry name" value="Lambda_DNA-bd_dom_sf"/>
</dbReference>
<keyword evidence="3" id="KW-1185">Reference proteome</keyword>
<dbReference type="GO" id="GO:0003677">
    <property type="term" value="F:DNA binding"/>
    <property type="evidence" value="ECO:0007669"/>
    <property type="project" value="InterPro"/>
</dbReference>
<gene>
    <name evidence="2" type="ORF">SAMN03080615_01637</name>
</gene>
<dbReference type="RefSeq" id="WP_091356451.1">
    <property type="nucleotide sequence ID" value="NZ_AP025284.1"/>
</dbReference>
<dbReference type="PROSITE" id="PS50943">
    <property type="entry name" value="HTH_CROC1"/>
    <property type="match status" value="1"/>
</dbReference>
<dbReference type="Proteomes" id="UP000198749">
    <property type="component" value="Unassembled WGS sequence"/>
</dbReference>
<dbReference type="AlphaFoldDB" id="A0A1H9GFC4"/>
<accession>A0A1H9GFC4</accession>
<dbReference type="SMART" id="SM00530">
    <property type="entry name" value="HTH_XRE"/>
    <property type="match status" value="1"/>
</dbReference>
<organism evidence="2 3">
    <name type="scientific">Amphritea atlantica</name>
    <dbReference type="NCBI Taxonomy" id="355243"/>
    <lineage>
        <taxon>Bacteria</taxon>
        <taxon>Pseudomonadati</taxon>
        <taxon>Pseudomonadota</taxon>
        <taxon>Gammaproteobacteria</taxon>
        <taxon>Oceanospirillales</taxon>
        <taxon>Oceanospirillaceae</taxon>
        <taxon>Amphritea</taxon>
    </lineage>
</organism>
<name>A0A1H9GFC4_9GAMM</name>
<evidence type="ECO:0000313" key="2">
    <source>
        <dbReference type="EMBL" id="SEQ48528.1"/>
    </source>
</evidence>
<dbReference type="OrthoDB" id="6107743at2"/>
<evidence type="ECO:0000313" key="3">
    <source>
        <dbReference type="Proteomes" id="UP000198749"/>
    </source>
</evidence>
<dbReference type="Gene3D" id="1.10.260.40">
    <property type="entry name" value="lambda repressor-like DNA-binding domains"/>
    <property type="match status" value="1"/>
</dbReference>
<protein>
    <submittedName>
        <fullName evidence="2">Transcriptional regulator, contains XRE-family HTH domain</fullName>
    </submittedName>
</protein>
<dbReference type="CDD" id="cd00093">
    <property type="entry name" value="HTH_XRE"/>
    <property type="match status" value="1"/>
</dbReference>
<reference evidence="3" key="1">
    <citation type="submission" date="2016-10" db="EMBL/GenBank/DDBJ databases">
        <authorList>
            <person name="Varghese N."/>
            <person name="Submissions S."/>
        </authorList>
    </citation>
    <scope>NUCLEOTIDE SEQUENCE [LARGE SCALE GENOMIC DNA]</scope>
    <source>
        <strain evidence="3">DSM 18887</strain>
    </source>
</reference>
<proteinExistence type="predicted"/>
<dbReference type="EMBL" id="FOGB01000004">
    <property type="protein sequence ID" value="SEQ48528.1"/>
    <property type="molecule type" value="Genomic_DNA"/>
</dbReference>
<sequence>MQSSISTPGSRLKAARQKIGLTQTGVAERLSQSVETYKGWEQDRARPRSYLIIKRLCTILHITIDHYIGGAENSCLAPDESCLLHHYRTLPQEGKDALNTILDLIHPPPTTDTKKP</sequence>